<dbReference type="SUPFAM" id="SSF55785">
    <property type="entry name" value="PYP-like sensor domain (PAS domain)"/>
    <property type="match status" value="1"/>
</dbReference>
<dbReference type="Pfam" id="PF08447">
    <property type="entry name" value="PAS_3"/>
    <property type="match status" value="1"/>
</dbReference>
<organism evidence="4 5">
    <name type="scientific">Marinospirillum insulare</name>
    <dbReference type="NCBI Taxonomy" id="217169"/>
    <lineage>
        <taxon>Bacteria</taxon>
        <taxon>Pseudomonadati</taxon>
        <taxon>Pseudomonadota</taxon>
        <taxon>Gammaproteobacteria</taxon>
        <taxon>Oceanospirillales</taxon>
        <taxon>Oceanospirillaceae</taxon>
        <taxon>Marinospirillum</taxon>
    </lineage>
</organism>
<evidence type="ECO:0000256" key="1">
    <source>
        <dbReference type="SAM" id="Phobius"/>
    </source>
</evidence>
<evidence type="ECO:0000313" key="4">
    <source>
        <dbReference type="EMBL" id="GLR64616.1"/>
    </source>
</evidence>
<dbReference type="SMART" id="SM00267">
    <property type="entry name" value="GGDEF"/>
    <property type="match status" value="1"/>
</dbReference>
<keyword evidence="1" id="KW-0472">Membrane</keyword>
<feature type="transmembrane region" description="Helical" evidence="1">
    <location>
        <begin position="297"/>
        <end position="317"/>
    </location>
</feature>
<dbReference type="PANTHER" id="PTHR46663:SF2">
    <property type="entry name" value="GGDEF DOMAIN-CONTAINING PROTEIN"/>
    <property type="match status" value="1"/>
</dbReference>
<evidence type="ECO:0000259" key="2">
    <source>
        <dbReference type="PROSITE" id="PS50112"/>
    </source>
</evidence>
<comment type="caution">
    <text evidence="4">The sequence shown here is derived from an EMBL/GenBank/DDBJ whole genome shotgun (WGS) entry which is preliminary data.</text>
</comment>
<dbReference type="EMBL" id="BSOR01000035">
    <property type="protein sequence ID" value="GLR64616.1"/>
    <property type="molecule type" value="Genomic_DNA"/>
</dbReference>
<dbReference type="InterPro" id="IPR000014">
    <property type="entry name" value="PAS"/>
</dbReference>
<dbReference type="SMART" id="SM00091">
    <property type="entry name" value="PAS"/>
    <property type="match status" value="1"/>
</dbReference>
<name>A0ABQ5ZYP9_9GAMM</name>
<feature type="transmembrane region" description="Helical" evidence="1">
    <location>
        <begin position="12"/>
        <end position="32"/>
    </location>
</feature>
<evidence type="ECO:0000259" key="3">
    <source>
        <dbReference type="PROSITE" id="PS50887"/>
    </source>
</evidence>
<evidence type="ECO:0000313" key="5">
    <source>
        <dbReference type="Proteomes" id="UP001156682"/>
    </source>
</evidence>
<feature type="domain" description="PAS" evidence="2">
    <location>
        <begin position="339"/>
        <end position="409"/>
    </location>
</feature>
<keyword evidence="1" id="KW-0812">Transmembrane</keyword>
<keyword evidence="5" id="KW-1185">Reference proteome</keyword>
<protein>
    <recommendedName>
        <fullName evidence="6">PAS domain S-box-containing protein/diguanylate cyclase (GGDEF) domain-containing protein</fullName>
    </recommendedName>
</protein>
<dbReference type="NCBIfam" id="TIGR00254">
    <property type="entry name" value="GGDEF"/>
    <property type="match status" value="1"/>
</dbReference>
<dbReference type="Pfam" id="PF00990">
    <property type="entry name" value="GGDEF"/>
    <property type="match status" value="1"/>
</dbReference>
<dbReference type="CDD" id="cd00130">
    <property type="entry name" value="PAS"/>
    <property type="match status" value="1"/>
</dbReference>
<reference evidence="5" key="1">
    <citation type="journal article" date="2019" name="Int. J. Syst. Evol. Microbiol.">
        <title>The Global Catalogue of Microorganisms (GCM) 10K type strain sequencing project: providing services to taxonomists for standard genome sequencing and annotation.</title>
        <authorList>
            <consortium name="The Broad Institute Genomics Platform"/>
            <consortium name="The Broad Institute Genome Sequencing Center for Infectious Disease"/>
            <person name="Wu L."/>
            <person name="Ma J."/>
        </authorList>
    </citation>
    <scope>NUCLEOTIDE SEQUENCE [LARGE SCALE GENOMIC DNA]</scope>
    <source>
        <strain evidence="5">NBRC 100033</strain>
    </source>
</reference>
<dbReference type="InterPro" id="IPR052163">
    <property type="entry name" value="DGC-Regulatory_Protein"/>
</dbReference>
<dbReference type="InterPro" id="IPR035965">
    <property type="entry name" value="PAS-like_dom_sf"/>
</dbReference>
<dbReference type="SUPFAM" id="SSF55073">
    <property type="entry name" value="Nucleotide cyclase"/>
    <property type="match status" value="1"/>
</dbReference>
<dbReference type="CDD" id="cd01949">
    <property type="entry name" value="GGDEF"/>
    <property type="match status" value="1"/>
</dbReference>
<dbReference type="RefSeq" id="WP_284305687.1">
    <property type="nucleotide sequence ID" value="NZ_BSOR01000035.1"/>
</dbReference>
<sequence>MQKHSPNFFRHFLFEWVVFTLISAFIVLLLSYHQYTRHQATLDQEEVQLTNAAAASDYVIGQQLERINITLNKIRSMLPPDWQNQGIRDQLLGERLELLSSAMPSVQAVTLTNKKGQALASSKPQVVGKSFAYRDYFQLPKISPDQQTLYITPPFEGIYGDWLIAISKAVLDQQGQFAGVVFILLNAQEFKESLNSLRPGLETWAVLVHGDGLVFAWEPESIAVTGQNLAKPGSLFTRHSESGQVASFFADTVALNNEVSLIAIRTIAPEHLYMNKPLILGVARNTAAIYQTLERDLLLIIIAYLLVNFAAGSALYLSQRARIKSALIVESIQAKAKKLSDQITHFFELTPSLMAITDKQGFCQRLNPAWEKELGYTQDDLSETSLVDYTHPEDKKRFLLSIKRLQASGQGQTLMLRFRNKKGEYRYLEVFLAIQDESYFFAAQDVTLRETEKDRLEVLAYYDRLTGLPNRSLFFDRLHQQVARTLRDQNKFALLFIDLDGFKAVNDTLGHDAGDTVLKVVSNRLTALVRKTDTVARLGGDEFVIILSQINAKQDALNVAEKILTLIGEDIPLESDEQAKVGASIGISFCPDDGDTVDELLKASDDAMYQSKRKGKNTFSLASN</sequence>
<dbReference type="Gene3D" id="3.30.450.20">
    <property type="entry name" value="PAS domain"/>
    <property type="match status" value="2"/>
</dbReference>
<dbReference type="PROSITE" id="PS50112">
    <property type="entry name" value="PAS"/>
    <property type="match status" value="1"/>
</dbReference>
<proteinExistence type="predicted"/>
<keyword evidence="1" id="KW-1133">Transmembrane helix</keyword>
<evidence type="ECO:0008006" key="6">
    <source>
        <dbReference type="Google" id="ProtNLM"/>
    </source>
</evidence>
<dbReference type="Proteomes" id="UP001156682">
    <property type="component" value="Unassembled WGS sequence"/>
</dbReference>
<accession>A0ABQ5ZYP9</accession>
<dbReference type="NCBIfam" id="TIGR00229">
    <property type="entry name" value="sensory_box"/>
    <property type="match status" value="1"/>
</dbReference>
<gene>
    <name evidence="4" type="ORF">GCM10007878_20540</name>
</gene>
<feature type="domain" description="GGDEF" evidence="3">
    <location>
        <begin position="490"/>
        <end position="624"/>
    </location>
</feature>
<dbReference type="InterPro" id="IPR000160">
    <property type="entry name" value="GGDEF_dom"/>
</dbReference>
<dbReference type="Gene3D" id="3.30.70.270">
    <property type="match status" value="1"/>
</dbReference>
<dbReference type="CDD" id="cd12914">
    <property type="entry name" value="PDC1_DGC_like"/>
    <property type="match status" value="1"/>
</dbReference>
<dbReference type="InterPro" id="IPR013655">
    <property type="entry name" value="PAS_fold_3"/>
</dbReference>
<dbReference type="InterPro" id="IPR029787">
    <property type="entry name" value="Nucleotide_cyclase"/>
</dbReference>
<dbReference type="PROSITE" id="PS50887">
    <property type="entry name" value="GGDEF"/>
    <property type="match status" value="1"/>
</dbReference>
<dbReference type="InterPro" id="IPR043128">
    <property type="entry name" value="Rev_trsase/Diguanyl_cyclase"/>
</dbReference>
<dbReference type="PANTHER" id="PTHR46663">
    <property type="entry name" value="DIGUANYLATE CYCLASE DGCT-RELATED"/>
    <property type="match status" value="1"/>
</dbReference>